<dbReference type="EMBL" id="BNGU01000014">
    <property type="protein sequence ID" value="GHM59441.1"/>
    <property type="molecule type" value="Genomic_DNA"/>
</dbReference>
<evidence type="ECO:0000256" key="6">
    <source>
        <dbReference type="ARBA" id="ARBA00023136"/>
    </source>
</evidence>
<dbReference type="GO" id="GO:0017004">
    <property type="term" value="P:cytochrome complex assembly"/>
    <property type="evidence" value="ECO:0007669"/>
    <property type="project" value="UniProtKB-KW"/>
</dbReference>
<dbReference type="Gene3D" id="3.40.50.300">
    <property type="entry name" value="P-loop containing nucleotide triphosphate hydrolases"/>
    <property type="match status" value="1"/>
</dbReference>
<dbReference type="AlphaFoldDB" id="A0A8J3HW97"/>
<dbReference type="NCBIfam" id="TIGR01189">
    <property type="entry name" value="ccmA"/>
    <property type="match status" value="1"/>
</dbReference>
<dbReference type="InterPro" id="IPR027417">
    <property type="entry name" value="P-loop_NTPase"/>
</dbReference>
<dbReference type="InterPro" id="IPR005895">
    <property type="entry name" value="ABC_transptr_haem_export_CcmA"/>
</dbReference>
<reference evidence="9 10" key="1">
    <citation type="journal article" date="2021" name="Microb. Ecol.">
        <title>Candidatus Mesenet longicola: Novel Endosymbionts of Brontispa longissima that Induce Cytoplasmic Incompatibility.</title>
        <authorList>
            <person name="Takano S."/>
            <person name="Gotoh Y."/>
            <person name="Hayashi T."/>
        </authorList>
    </citation>
    <scope>NUCLEOTIDE SEQUENCE [LARGE SCALE GENOMIC DNA]</scope>
    <source>
        <strain evidence="9">L5</strain>
    </source>
</reference>
<dbReference type="Pfam" id="PF00005">
    <property type="entry name" value="ABC_tran"/>
    <property type="match status" value="1"/>
</dbReference>
<keyword evidence="4 9" id="KW-0067">ATP-binding</keyword>
<keyword evidence="3" id="KW-0201">Cytochrome c-type biogenesis</keyword>
<comment type="caution">
    <text evidence="9">The sequence shown here is derived from an EMBL/GenBank/DDBJ whole genome shotgun (WGS) entry which is preliminary data.</text>
</comment>
<dbReference type="InterPro" id="IPR003439">
    <property type="entry name" value="ABC_transporter-like_ATP-bd"/>
</dbReference>
<keyword evidence="2" id="KW-0547">Nucleotide-binding</keyword>
<gene>
    <name evidence="9" type="primary">ccmA</name>
    <name evidence="9" type="ORF">sL5_04340</name>
</gene>
<dbReference type="GO" id="GO:0005524">
    <property type="term" value="F:ATP binding"/>
    <property type="evidence" value="ECO:0007669"/>
    <property type="project" value="UniProtKB-KW"/>
</dbReference>
<comment type="function">
    <text evidence="7">Part of an ABC transporter complex. Transmembrane domains (TMD) form a pore in the inner membrane and the ATP-binding domain (NBD) is responsible for energy generation.</text>
</comment>
<name>A0A8J3HW97_9RICK</name>
<proteinExistence type="predicted"/>
<evidence type="ECO:0000256" key="7">
    <source>
        <dbReference type="ARBA" id="ARBA00024725"/>
    </source>
</evidence>
<evidence type="ECO:0000259" key="8">
    <source>
        <dbReference type="PROSITE" id="PS50893"/>
    </source>
</evidence>
<evidence type="ECO:0000313" key="9">
    <source>
        <dbReference type="EMBL" id="GHM59441.1"/>
    </source>
</evidence>
<evidence type="ECO:0000256" key="1">
    <source>
        <dbReference type="ARBA" id="ARBA00022448"/>
    </source>
</evidence>
<dbReference type="SUPFAM" id="SSF52540">
    <property type="entry name" value="P-loop containing nucleoside triphosphate hydrolases"/>
    <property type="match status" value="1"/>
</dbReference>
<keyword evidence="5" id="KW-1278">Translocase</keyword>
<protein>
    <submittedName>
        <fullName evidence="9">Cytochrome c biogenesis ATP-binding export protein CcmA</fullName>
    </submittedName>
</protein>
<dbReference type="PANTHER" id="PTHR43499">
    <property type="entry name" value="ABC TRANSPORTER I FAMILY MEMBER 1"/>
    <property type="match status" value="1"/>
</dbReference>
<evidence type="ECO:0000256" key="4">
    <source>
        <dbReference type="ARBA" id="ARBA00022840"/>
    </source>
</evidence>
<evidence type="ECO:0000256" key="5">
    <source>
        <dbReference type="ARBA" id="ARBA00022967"/>
    </source>
</evidence>
<keyword evidence="10" id="KW-1185">Reference proteome</keyword>
<dbReference type="PROSITE" id="PS50893">
    <property type="entry name" value="ABC_TRANSPORTER_2"/>
    <property type="match status" value="1"/>
</dbReference>
<dbReference type="InterPro" id="IPR003593">
    <property type="entry name" value="AAA+_ATPase"/>
</dbReference>
<dbReference type="GO" id="GO:0016887">
    <property type="term" value="F:ATP hydrolysis activity"/>
    <property type="evidence" value="ECO:0007669"/>
    <property type="project" value="InterPro"/>
</dbReference>
<evidence type="ECO:0000313" key="10">
    <source>
        <dbReference type="Proteomes" id="UP000637906"/>
    </source>
</evidence>
<dbReference type="GO" id="GO:0022857">
    <property type="term" value="F:transmembrane transporter activity"/>
    <property type="evidence" value="ECO:0007669"/>
    <property type="project" value="InterPro"/>
</dbReference>
<dbReference type="Proteomes" id="UP000637906">
    <property type="component" value="Unassembled WGS sequence"/>
</dbReference>
<dbReference type="SMART" id="SM00382">
    <property type="entry name" value="AAA"/>
    <property type="match status" value="1"/>
</dbReference>
<accession>A0A8J3HW97</accession>
<sequence length="209" mass="23558">MLKCKNISCIRGNRELFSNLEFEVELGSIALIVGPNGSGKTTLIRTIAGLSPAACGSISYNGNDVDEDRSLYLSSMIYIGHKNAFKDDLTVMQNIRFWAKMRKTTELIMAAVHYLELQPVLDIRYSELSEGWKRRASLSRLLIANANLWLIDEPFANLDDNAAYLISELILVRAKQNSIVMITGHNKETPFPDLKIINICDFQTKEEKT</sequence>
<organism evidence="9 10">
    <name type="scientific">Candidatus Mesenet longicola</name>
    <dbReference type="NCBI Taxonomy" id="1892558"/>
    <lineage>
        <taxon>Bacteria</taxon>
        <taxon>Pseudomonadati</taxon>
        <taxon>Pseudomonadota</taxon>
        <taxon>Alphaproteobacteria</taxon>
        <taxon>Rickettsiales</taxon>
        <taxon>Anaplasmataceae</taxon>
        <taxon>Candidatus Mesenet</taxon>
    </lineage>
</organism>
<evidence type="ECO:0000256" key="2">
    <source>
        <dbReference type="ARBA" id="ARBA00022741"/>
    </source>
</evidence>
<keyword evidence="1" id="KW-0813">Transport</keyword>
<evidence type="ECO:0000256" key="3">
    <source>
        <dbReference type="ARBA" id="ARBA00022748"/>
    </source>
</evidence>
<dbReference type="PANTHER" id="PTHR43499:SF1">
    <property type="entry name" value="ABC TRANSPORTER I FAMILY MEMBER 1"/>
    <property type="match status" value="1"/>
</dbReference>
<feature type="domain" description="ABC transporter" evidence="8">
    <location>
        <begin position="2"/>
        <end position="208"/>
    </location>
</feature>
<keyword evidence="6" id="KW-0472">Membrane</keyword>